<dbReference type="Pfam" id="PF02518">
    <property type="entry name" value="HATPase_c"/>
    <property type="match status" value="1"/>
</dbReference>
<dbReference type="Proteomes" id="UP000732378">
    <property type="component" value="Unassembled WGS sequence"/>
</dbReference>
<keyword evidence="4" id="KW-0597">Phosphoprotein</keyword>
<keyword evidence="8" id="KW-1185">Reference proteome</keyword>
<dbReference type="EC" id="2.7.13.3" evidence="3"/>
<dbReference type="InterPro" id="IPR005467">
    <property type="entry name" value="His_kinase_dom"/>
</dbReference>
<sequence>MDRPRLVRGDAAPDSRVEAVLAVLGGDPAAEVARRSSVDVAVLHRWVRAFVDAGSAQVTNTPVADAAAHRDRFLAAFAHETRTPLTTAQGWVALLAEGDVPPSMMARTVEKLDAALHRLAERSRDVELLATASLGRLRANVEPVELAALTEGLSPAPAAPTQTPGPLAVDPELMRLVLRDLWAAAHLPPDPGSVVLEVSEVGPWQELRVVRTGPPIPPSQLQLLFEPFDANDDATGITIGLYLARALAVAQGGSIGVEQDDGHTHFWVHVPLAPSTLPTT</sequence>
<dbReference type="SMART" id="SM00388">
    <property type="entry name" value="HisKA"/>
    <property type="match status" value="1"/>
</dbReference>
<dbReference type="EMBL" id="JAFBBZ010000001">
    <property type="protein sequence ID" value="MBM7507649.1"/>
    <property type="molecule type" value="Genomic_DNA"/>
</dbReference>
<proteinExistence type="predicted"/>
<dbReference type="PROSITE" id="PS50109">
    <property type="entry name" value="HIS_KIN"/>
    <property type="match status" value="1"/>
</dbReference>
<dbReference type="SUPFAM" id="SSF55874">
    <property type="entry name" value="ATPase domain of HSP90 chaperone/DNA topoisomerase II/histidine kinase"/>
    <property type="match status" value="1"/>
</dbReference>
<dbReference type="PANTHER" id="PTHR43547:SF2">
    <property type="entry name" value="HYBRID SIGNAL TRANSDUCTION HISTIDINE KINASE C"/>
    <property type="match status" value="1"/>
</dbReference>
<accession>A0ABS2M8Y0</accession>
<dbReference type="GO" id="GO:0016301">
    <property type="term" value="F:kinase activity"/>
    <property type="evidence" value="ECO:0007669"/>
    <property type="project" value="UniProtKB-KW"/>
</dbReference>
<organism evidence="7 8">
    <name type="scientific">Nocardioides salarius</name>
    <dbReference type="NCBI Taxonomy" id="374513"/>
    <lineage>
        <taxon>Bacteria</taxon>
        <taxon>Bacillati</taxon>
        <taxon>Actinomycetota</taxon>
        <taxon>Actinomycetes</taxon>
        <taxon>Propionibacteriales</taxon>
        <taxon>Nocardioidaceae</taxon>
        <taxon>Nocardioides</taxon>
    </lineage>
</organism>
<evidence type="ECO:0000313" key="7">
    <source>
        <dbReference type="EMBL" id="MBM7507649.1"/>
    </source>
</evidence>
<dbReference type="InterPro" id="IPR010921">
    <property type="entry name" value="Trp_repressor/repl_initiator"/>
</dbReference>
<name>A0ABS2M8Y0_9ACTN</name>
<dbReference type="SMART" id="SM00387">
    <property type="entry name" value="HATPase_c"/>
    <property type="match status" value="1"/>
</dbReference>
<dbReference type="InterPro" id="IPR003661">
    <property type="entry name" value="HisK_dim/P_dom"/>
</dbReference>
<evidence type="ECO:0000256" key="5">
    <source>
        <dbReference type="ARBA" id="ARBA00022777"/>
    </source>
</evidence>
<dbReference type="PANTHER" id="PTHR43547">
    <property type="entry name" value="TWO-COMPONENT HISTIDINE KINASE"/>
    <property type="match status" value="1"/>
</dbReference>
<evidence type="ECO:0000313" key="8">
    <source>
        <dbReference type="Proteomes" id="UP000732378"/>
    </source>
</evidence>
<dbReference type="CDD" id="cd00082">
    <property type="entry name" value="HisKA"/>
    <property type="match status" value="1"/>
</dbReference>
<protein>
    <recommendedName>
        <fullName evidence="3">histidine kinase</fullName>
        <ecNumber evidence="3">2.7.13.3</ecNumber>
    </recommendedName>
</protein>
<dbReference type="Gene3D" id="1.10.287.130">
    <property type="match status" value="1"/>
</dbReference>
<dbReference type="SUPFAM" id="SSF48295">
    <property type="entry name" value="TrpR-like"/>
    <property type="match status" value="1"/>
</dbReference>
<comment type="caution">
    <text evidence="7">The sequence shown here is derived from an EMBL/GenBank/DDBJ whole genome shotgun (WGS) entry which is preliminary data.</text>
</comment>
<gene>
    <name evidence="7" type="ORF">JOE61_001463</name>
</gene>
<reference evidence="7 8" key="1">
    <citation type="submission" date="2021-01" db="EMBL/GenBank/DDBJ databases">
        <title>Sequencing the genomes of 1000 actinobacteria strains.</title>
        <authorList>
            <person name="Klenk H.-P."/>
        </authorList>
    </citation>
    <scope>NUCLEOTIDE SEQUENCE [LARGE SCALE GENOMIC DNA]</scope>
    <source>
        <strain evidence="7 8">DSM 18239</strain>
    </source>
</reference>
<evidence type="ECO:0000256" key="4">
    <source>
        <dbReference type="ARBA" id="ARBA00022553"/>
    </source>
</evidence>
<dbReference type="SUPFAM" id="SSF47384">
    <property type="entry name" value="Homodimeric domain of signal transducing histidine kinase"/>
    <property type="match status" value="1"/>
</dbReference>
<dbReference type="InterPro" id="IPR036097">
    <property type="entry name" value="HisK_dim/P_sf"/>
</dbReference>
<comment type="catalytic activity">
    <reaction evidence="1">
        <text>ATP + protein L-histidine = ADP + protein N-phospho-L-histidine.</text>
        <dbReference type="EC" id="2.7.13.3"/>
    </reaction>
</comment>
<keyword evidence="5 7" id="KW-0418">Kinase</keyword>
<dbReference type="Gene3D" id="3.30.565.10">
    <property type="entry name" value="Histidine kinase-like ATPase, C-terminal domain"/>
    <property type="match status" value="1"/>
</dbReference>
<dbReference type="Pfam" id="PF00512">
    <property type="entry name" value="HisKA"/>
    <property type="match status" value="1"/>
</dbReference>
<dbReference type="InterPro" id="IPR003594">
    <property type="entry name" value="HATPase_dom"/>
</dbReference>
<evidence type="ECO:0000256" key="2">
    <source>
        <dbReference type="ARBA" id="ARBA00004236"/>
    </source>
</evidence>
<evidence type="ECO:0000256" key="1">
    <source>
        <dbReference type="ARBA" id="ARBA00000085"/>
    </source>
</evidence>
<keyword evidence="5 7" id="KW-0808">Transferase</keyword>
<feature type="domain" description="Histidine kinase" evidence="6">
    <location>
        <begin position="76"/>
        <end position="274"/>
    </location>
</feature>
<dbReference type="RefSeq" id="WP_193670698.1">
    <property type="nucleotide sequence ID" value="NZ_JACDTV010000017.1"/>
</dbReference>
<evidence type="ECO:0000259" key="6">
    <source>
        <dbReference type="PROSITE" id="PS50109"/>
    </source>
</evidence>
<dbReference type="InterPro" id="IPR036890">
    <property type="entry name" value="HATPase_C_sf"/>
</dbReference>
<evidence type="ECO:0000256" key="3">
    <source>
        <dbReference type="ARBA" id="ARBA00012438"/>
    </source>
</evidence>
<comment type="subcellular location">
    <subcellularLocation>
        <location evidence="2">Cell membrane</location>
    </subcellularLocation>
</comment>